<evidence type="ECO:0000256" key="9">
    <source>
        <dbReference type="ARBA" id="ARBA00022840"/>
    </source>
</evidence>
<evidence type="ECO:0000256" key="8">
    <source>
        <dbReference type="ARBA" id="ARBA00022777"/>
    </source>
</evidence>
<keyword evidence="10" id="KW-1133">Transmembrane helix</keyword>
<dbReference type="EMBL" id="SDRB02013425">
    <property type="protein sequence ID" value="THF94918.1"/>
    <property type="molecule type" value="Genomic_DNA"/>
</dbReference>
<evidence type="ECO:0000256" key="14">
    <source>
        <dbReference type="SAM" id="MobiDB-lite"/>
    </source>
</evidence>
<keyword evidence="13" id="KW-0325">Glycoprotein</keyword>
<evidence type="ECO:0000259" key="17">
    <source>
        <dbReference type="PROSITE" id="PS51473"/>
    </source>
</evidence>
<dbReference type="AlphaFoldDB" id="A0A4S4CYX6"/>
<evidence type="ECO:0000259" key="16">
    <source>
        <dbReference type="PROSITE" id="PS50011"/>
    </source>
</evidence>
<keyword evidence="2" id="KW-0723">Serine/threonine-protein kinase</keyword>
<dbReference type="PROSITE" id="PS51473">
    <property type="entry name" value="GNK2"/>
    <property type="match status" value="1"/>
</dbReference>
<dbReference type="PANTHER" id="PTHR27002:SF123">
    <property type="entry name" value="CYSTEINE-RICH RECEPTOR-LIKE PROTEIN KINASE 45"/>
    <property type="match status" value="1"/>
</dbReference>
<dbReference type="SMART" id="SM00220">
    <property type="entry name" value="S_TKc"/>
    <property type="match status" value="1"/>
</dbReference>
<dbReference type="FunFam" id="1.10.510.10:FF:001697">
    <property type="entry name" value="Uncharacterized protein"/>
    <property type="match status" value="1"/>
</dbReference>
<keyword evidence="4" id="KW-0812">Transmembrane</keyword>
<feature type="domain" description="Gnk2-homologous" evidence="17">
    <location>
        <begin position="34"/>
        <end position="136"/>
    </location>
</feature>
<sequence length="459" mass="51337">MCSHVRQINKDALSAMIFLMLSLFLLCDSVSADPKSISCDSSPTNYTPNSRFGNNLKILLESLSSNTPLNQGFNSTAIGNNIDQVYGQALCRGDVTPEVCRDCIKNASQEIMTVCPTHNAIIWHEFCQVRYAHLPFFSLMMVYNGLYPDSNKQEKNISDRGVLSDGKEIAVKRLSRKSWQGLEEFMNEVKVIAKLQHRNLVRLLGCGIQGEEKLLIYEYMPNKSLDLFLFDLEKCVELHWDIRFNIIHGIARGLLYLHEDSRIKIIHRDLKPNNVLLNQEMVAKISDFGLARIFGEDQNTANTKRVVGTYGYMAPEYAMGGLFSMKSDVFSFGVILLEIISGKRNSGFYLTKHAPTLLAYAWRLWNEGKELEFLDPLLAGSCHATEVVRCIHIGLLCVQEDPADRPNMSSVVVLLGSESATLPQPRQPAVSVGRIAHLKSSSTTDPSVNQGTISSISPR</sequence>
<protein>
    <recommendedName>
        <fullName evidence="20">Cysteine-rich receptor-like protein kinase 10</fullName>
    </recommendedName>
</protein>
<comment type="subcellular location">
    <subcellularLocation>
        <location evidence="1">Membrane</location>
        <topology evidence="1">Single-pass membrane protein</topology>
    </subcellularLocation>
</comment>
<dbReference type="PANTHER" id="PTHR27002">
    <property type="entry name" value="RECEPTOR-LIKE SERINE/THREONINE-PROTEIN KINASE SD1-8"/>
    <property type="match status" value="1"/>
</dbReference>
<comment type="caution">
    <text evidence="18">The sequence shown here is derived from an EMBL/GenBank/DDBJ whole genome shotgun (WGS) entry which is preliminary data.</text>
</comment>
<dbReference type="Pfam" id="PF07714">
    <property type="entry name" value="PK_Tyr_Ser-Thr"/>
    <property type="match status" value="1"/>
</dbReference>
<evidence type="ECO:0000256" key="6">
    <source>
        <dbReference type="ARBA" id="ARBA00022737"/>
    </source>
</evidence>
<dbReference type="InterPro" id="IPR038408">
    <property type="entry name" value="GNK2_sf"/>
</dbReference>
<name>A0A4S4CYX6_CAMSN</name>
<evidence type="ECO:0000256" key="3">
    <source>
        <dbReference type="ARBA" id="ARBA00022679"/>
    </source>
</evidence>
<keyword evidence="7" id="KW-0547">Nucleotide-binding</keyword>
<dbReference type="CDD" id="cd14066">
    <property type="entry name" value="STKc_IRAK"/>
    <property type="match status" value="1"/>
</dbReference>
<dbReference type="GO" id="GO:0005886">
    <property type="term" value="C:plasma membrane"/>
    <property type="evidence" value="ECO:0007669"/>
    <property type="project" value="TreeGrafter"/>
</dbReference>
<evidence type="ECO:0000256" key="10">
    <source>
        <dbReference type="ARBA" id="ARBA00022989"/>
    </source>
</evidence>
<dbReference type="InterPro" id="IPR000719">
    <property type="entry name" value="Prot_kinase_dom"/>
</dbReference>
<feature type="signal peptide" evidence="15">
    <location>
        <begin position="1"/>
        <end position="32"/>
    </location>
</feature>
<reference evidence="18 19" key="1">
    <citation type="journal article" date="2018" name="Proc. Natl. Acad. Sci. U.S.A.">
        <title>Draft genome sequence of Camellia sinensis var. sinensis provides insights into the evolution of the tea genome and tea quality.</title>
        <authorList>
            <person name="Wei C."/>
            <person name="Yang H."/>
            <person name="Wang S."/>
            <person name="Zhao J."/>
            <person name="Liu C."/>
            <person name="Gao L."/>
            <person name="Xia E."/>
            <person name="Lu Y."/>
            <person name="Tai Y."/>
            <person name="She G."/>
            <person name="Sun J."/>
            <person name="Cao H."/>
            <person name="Tong W."/>
            <person name="Gao Q."/>
            <person name="Li Y."/>
            <person name="Deng W."/>
            <person name="Jiang X."/>
            <person name="Wang W."/>
            <person name="Chen Q."/>
            <person name="Zhang S."/>
            <person name="Li H."/>
            <person name="Wu J."/>
            <person name="Wang P."/>
            <person name="Li P."/>
            <person name="Shi C."/>
            <person name="Zheng F."/>
            <person name="Jian J."/>
            <person name="Huang B."/>
            <person name="Shan D."/>
            <person name="Shi M."/>
            <person name="Fang C."/>
            <person name="Yue Y."/>
            <person name="Li F."/>
            <person name="Li D."/>
            <person name="Wei S."/>
            <person name="Han B."/>
            <person name="Jiang C."/>
            <person name="Yin Y."/>
            <person name="Xia T."/>
            <person name="Zhang Z."/>
            <person name="Bennetzen J.L."/>
            <person name="Zhao S."/>
            <person name="Wan X."/>
        </authorList>
    </citation>
    <scope>NUCLEOTIDE SEQUENCE [LARGE SCALE GENOMIC DNA]</scope>
    <source>
        <strain evidence="19">cv. Shuchazao</strain>
        <tissue evidence="18">Leaf</tissue>
    </source>
</reference>
<dbReference type="Gene3D" id="3.30.200.20">
    <property type="entry name" value="Phosphorylase Kinase, domain 1"/>
    <property type="match status" value="1"/>
</dbReference>
<dbReference type="PROSITE" id="PS00108">
    <property type="entry name" value="PROTEIN_KINASE_ST"/>
    <property type="match status" value="1"/>
</dbReference>
<proteinExistence type="predicted"/>
<evidence type="ECO:0000256" key="4">
    <source>
        <dbReference type="ARBA" id="ARBA00022692"/>
    </source>
</evidence>
<dbReference type="PROSITE" id="PS50011">
    <property type="entry name" value="PROTEIN_KINASE_DOM"/>
    <property type="match status" value="1"/>
</dbReference>
<dbReference type="InterPro" id="IPR008271">
    <property type="entry name" value="Ser/Thr_kinase_AS"/>
</dbReference>
<dbReference type="CDD" id="cd23509">
    <property type="entry name" value="Gnk2-like"/>
    <property type="match status" value="1"/>
</dbReference>
<dbReference type="InterPro" id="IPR001245">
    <property type="entry name" value="Ser-Thr/Tyr_kinase_cat_dom"/>
</dbReference>
<keyword evidence="5 15" id="KW-0732">Signal</keyword>
<gene>
    <name evidence="18" type="ORF">TEA_001833</name>
</gene>
<keyword evidence="6" id="KW-0677">Repeat</keyword>
<feature type="domain" description="Protein kinase" evidence="16">
    <location>
        <begin position="136"/>
        <end position="422"/>
    </location>
</feature>
<evidence type="ECO:0000313" key="19">
    <source>
        <dbReference type="Proteomes" id="UP000306102"/>
    </source>
</evidence>
<organism evidence="18 19">
    <name type="scientific">Camellia sinensis var. sinensis</name>
    <name type="common">China tea</name>
    <dbReference type="NCBI Taxonomy" id="542762"/>
    <lineage>
        <taxon>Eukaryota</taxon>
        <taxon>Viridiplantae</taxon>
        <taxon>Streptophyta</taxon>
        <taxon>Embryophyta</taxon>
        <taxon>Tracheophyta</taxon>
        <taxon>Spermatophyta</taxon>
        <taxon>Magnoliopsida</taxon>
        <taxon>eudicotyledons</taxon>
        <taxon>Gunneridae</taxon>
        <taxon>Pentapetalae</taxon>
        <taxon>asterids</taxon>
        <taxon>Ericales</taxon>
        <taxon>Theaceae</taxon>
        <taxon>Camellia</taxon>
    </lineage>
</organism>
<accession>A0A4S4CYX6</accession>
<keyword evidence="9" id="KW-0067">ATP-binding</keyword>
<dbReference type="STRING" id="542762.A0A4S4CYX6"/>
<dbReference type="Gene3D" id="1.10.510.10">
    <property type="entry name" value="Transferase(Phosphotransferase) domain 1"/>
    <property type="match status" value="1"/>
</dbReference>
<evidence type="ECO:0000313" key="18">
    <source>
        <dbReference type="EMBL" id="THF94918.1"/>
    </source>
</evidence>
<feature type="chain" id="PRO_5020828025" description="Cysteine-rich receptor-like protein kinase 10" evidence="15">
    <location>
        <begin position="33"/>
        <end position="459"/>
    </location>
</feature>
<keyword evidence="19" id="KW-1185">Reference proteome</keyword>
<feature type="region of interest" description="Disordered" evidence="14">
    <location>
        <begin position="440"/>
        <end position="459"/>
    </location>
</feature>
<evidence type="ECO:0000256" key="1">
    <source>
        <dbReference type="ARBA" id="ARBA00004167"/>
    </source>
</evidence>
<evidence type="ECO:0008006" key="20">
    <source>
        <dbReference type="Google" id="ProtNLM"/>
    </source>
</evidence>
<dbReference type="GO" id="GO:0004674">
    <property type="term" value="F:protein serine/threonine kinase activity"/>
    <property type="evidence" value="ECO:0007669"/>
    <property type="project" value="UniProtKB-KW"/>
</dbReference>
<dbReference type="Pfam" id="PF01657">
    <property type="entry name" value="Stress-antifung"/>
    <property type="match status" value="1"/>
</dbReference>
<evidence type="ECO:0000256" key="12">
    <source>
        <dbReference type="ARBA" id="ARBA00023170"/>
    </source>
</evidence>
<dbReference type="FunFam" id="3.30.430.20:FF:000003">
    <property type="entry name" value="Cysteine-rich RLK (RECEPTOR-like protein kinase) 10"/>
    <property type="match status" value="1"/>
</dbReference>
<dbReference type="GO" id="GO:0005524">
    <property type="term" value="F:ATP binding"/>
    <property type="evidence" value="ECO:0007669"/>
    <property type="project" value="UniProtKB-KW"/>
</dbReference>
<evidence type="ECO:0000256" key="11">
    <source>
        <dbReference type="ARBA" id="ARBA00023136"/>
    </source>
</evidence>
<evidence type="ECO:0000256" key="2">
    <source>
        <dbReference type="ARBA" id="ARBA00022527"/>
    </source>
</evidence>
<keyword evidence="3" id="KW-0808">Transferase</keyword>
<evidence type="ECO:0000256" key="5">
    <source>
        <dbReference type="ARBA" id="ARBA00022729"/>
    </source>
</evidence>
<dbReference type="InterPro" id="IPR002902">
    <property type="entry name" value="GNK2"/>
</dbReference>
<evidence type="ECO:0000256" key="7">
    <source>
        <dbReference type="ARBA" id="ARBA00022741"/>
    </source>
</evidence>
<dbReference type="FunFam" id="3.30.200.20:FF:000924">
    <property type="entry name" value="Uncharacterized protein"/>
    <property type="match status" value="1"/>
</dbReference>
<dbReference type="InterPro" id="IPR011009">
    <property type="entry name" value="Kinase-like_dom_sf"/>
</dbReference>
<dbReference type="SUPFAM" id="SSF56112">
    <property type="entry name" value="Protein kinase-like (PK-like)"/>
    <property type="match status" value="1"/>
</dbReference>
<evidence type="ECO:0000256" key="13">
    <source>
        <dbReference type="ARBA" id="ARBA00023180"/>
    </source>
</evidence>
<keyword evidence="11" id="KW-0472">Membrane</keyword>
<dbReference type="Gene3D" id="3.30.430.20">
    <property type="entry name" value="Gnk2 domain, C-X8-C-X2-C motif"/>
    <property type="match status" value="1"/>
</dbReference>
<keyword evidence="12" id="KW-0675">Receptor</keyword>
<keyword evidence="8" id="KW-0418">Kinase</keyword>
<evidence type="ECO:0000256" key="15">
    <source>
        <dbReference type="SAM" id="SignalP"/>
    </source>
</evidence>
<dbReference type="Proteomes" id="UP000306102">
    <property type="component" value="Unassembled WGS sequence"/>
</dbReference>